<evidence type="ECO:0000256" key="1">
    <source>
        <dbReference type="ARBA" id="ARBA00022553"/>
    </source>
</evidence>
<feature type="modified residue" description="4-aspartylphosphate" evidence="2">
    <location>
        <position position="52"/>
    </location>
</feature>
<dbReference type="Gene3D" id="3.40.50.2300">
    <property type="match status" value="1"/>
</dbReference>
<name>A0ABP8N388_9BACT</name>
<evidence type="ECO:0000313" key="4">
    <source>
        <dbReference type="EMBL" id="GAA4459244.1"/>
    </source>
</evidence>
<dbReference type="PROSITE" id="PS50110">
    <property type="entry name" value="RESPONSE_REGULATORY"/>
    <property type="match status" value="1"/>
</dbReference>
<sequence length="120" mass="13620">MKNILLIDDDDIIQKIISKVLERNGFNVVSGGDGKEGVDKLNMMKYDLVITDIMMPYLNGFEFIQELRRHPNGKDARIIIFSSITNEDAIRDSKNMGVDLYLSKPIVINEFIDTVKTLLG</sequence>
<dbReference type="Proteomes" id="UP001501410">
    <property type="component" value="Unassembled WGS sequence"/>
</dbReference>
<organism evidence="4 5">
    <name type="scientific">Rurimicrobium arvi</name>
    <dbReference type="NCBI Taxonomy" id="2049916"/>
    <lineage>
        <taxon>Bacteria</taxon>
        <taxon>Pseudomonadati</taxon>
        <taxon>Bacteroidota</taxon>
        <taxon>Chitinophagia</taxon>
        <taxon>Chitinophagales</taxon>
        <taxon>Chitinophagaceae</taxon>
        <taxon>Rurimicrobium</taxon>
    </lineage>
</organism>
<reference evidence="5" key="1">
    <citation type="journal article" date="2019" name="Int. J. Syst. Evol. Microbiol.">
        <title>The Global Catalogue of Microorganisms (GCM) 10K type strain sequencing project: providing services to taxonomists for standard genome sequencing and annotation.</title>
        <authorList>
            <consortium name="The Broad Institute Genomics Platform"/>
            <consortium name="The Broad Institute Genome Sequencing Center for Infectious Disease"/>
            <person name="Wu L."/>
            <person name="Ma J."/>
        </authorList>
    </citation>
    <scope>NUCLEOTIDE SEQUENCE [LARGE SCALE GENOMIC DNA]</scope>
    <source>
        <strain evidence="5">JCM 31921</strain>
    </source>
</reference>
<dbReference type="PANTHER" id="PTHR44591">
    <property type="entry name" value="STRESS RESPONSE REGULATOR PROTEIN 1"/>
    <property type="match status" value="1"/>
</dbReference>
<evidence type="ECO:0000259" key="3">
    <source>
        <dbReference type="PROSITE" id="PS50110"/>
    </source>
</evidence>
<gene>
    <name evidence="4" type="ORF">GCM10023092_28800</name>
</gene>
<dbReference type="SUPFAM" id="SSF52172">
    <property type="entry name" value="CheY-like"/>
    <property type="match status" value="1"/>
</dbReference>
<dbReference type="EMBL" id="BAABEZ010000024">
    <property type="protein sequence ID" value="GAA4459244.1"/>
    <property type="molecule type" value="Genomic_DNA"/>
</dbReference>
<dbReference type="SMART" id="SM00448">
    <property type="entry name" value="REC"/>
    <property type="match status" value="1"/>
</dbReference>
<dbReference type="Pfam" id="PF00072">
    <property type="entry name" value="Response_reg"/>
    <property type="match status" value="1"/>
</dbReference>
<feature type="domain" description="Response regulatory" evidence="3">
    <location>
        <begin position="3"/>
        <end position="119"/>
    </location>
</feature>
<dbReference type="RefSeq" id="WP_344828754.1">
    <property type="nucleotide sequence ID" value="NZ_BAABEZ010000024.1"/>
</dbReference>
<protein>
    <submittedName>
        <fullName evidence="4">Response regulator</fullName>
    </submittedName>
</protein>
<comment type="caution">
    <text evidence="4">The sequence shown here is derived from an EMBL/GenBank/DDBJ whole genome shotgun (WGS) entry which is preliminary data.</text>
</comment>
<accession>A0ABP8N388</accession>
<evidence type="ECO:0000256" key="2">
    <source>
        <dbReference type="PROSITE-ProRule" id="PRU00169"/>
    </source>
</evidence>
<dbReference type="InterPro" id="IPR001789">
    <property type="entry name" value="Sig_transdc_resp-reg_receiver"/>
</dbReference>
<evidence type="ECO:0000313" key="5">
    <source>
        <dbReference type="Proteomes" id="UP001501410"/>
    </source>
</evidence>
<proteinExistence type="predicted"/>
<keyword evidence="5" id="KW-1185">Reference proteome</keyword>
<dbReference type="InterPro" id="IPR011006">
    <property type="entry name" value="CheY-like_superfamily"/>
</dbReference>
<dbReference type="PANTHER" id="PTHR44591:SF3">
    <property type="entry name" value="RESPONSE REGULATORY DOMAIN-CONTAINING PROTEIN"/>
    <property type="match status" value="1"/>
</dbReference>
<dbReference type="CDD" id="cd17546">
    <property type="entry name" value="REC_hyHK_CKI1_RcsC-like"/>
    <property type="match status" value="1"/>
</dbReference>
<dbReference type="InterPro" id="IPR050595">
    <property type="entry name" value="Bact_response_regulator"/>
</dbReference>
<keyword evidence="1 2" id="KW-0597">Phosphoprotein</keyword>